<comment type="caution">
    <text evidence="3">The sequence shown here is derived from an EMBL/GenBank/DDBJ whole genome shotgun (WGS) entry which is preliminary data.</text>
</comment>
<dbReference type="RefSeq" id="WP_070067334.1">
    <property type="nucleotide sequence ID" value="NZ_MJUW02000086.1"/>
</dbReference>
<sequence>MAFLIEKKNDISTNRFLKDLTDTELFEVCNIGRIKHFNTGDIIIKEGDADKSLCFILQGSIKVTRKFDGQERDIVTIFKGDGLGDIDFTKSTVRTISAVVLQPSTIMVLDSLDMQKLKPGTQICIYKNINKAFSERMDHFISQQAKLADQNNSFKVKIKKFLHSNKSSYAQSEIIQDILKNIPRLPMYTNKLFTLLHDEKAQIKEIVDQAKLDPSLVGAILKTINSAFYSVKNKISDVQHAIMLLGFNQVYQLVLDNGIKSTMPNTPQFQELQCHSVITSTIAFEIAKLSEASNAVIMSTIGLLHDIGKSVILLLKLQHQKLNLLIDSLDPAAIGSLLLKEWNVPDIVCKSLEYQSFPEFFPPSEIPAEYTNNVAILYIAHLCYEYMNGEKEKELPMAFLEEYFRVLKFTEGSLSELIKKQIIPALHKKIKTYPDDVRLFIMKNKDSSMSEGLGDDYKTKIDDVFKLKEKDVLK</sequence>
<proteinExistence type="predicted"/>
<dbReference type="InterPro" id="IPR000595">
    <property type="entry name" value="cNMP-bd_dom"/>
</dbReference>
<dbReference type="Proteomes" id="UP000242219">
    <property type="component" value="Unassembled WGS sequence"/>
</dbReference>
<evidence type="ECO:0000259" key="2">
    <source>
        <dbReference type="PROSITE" id="PS51833"/>
    </source>
</evidence>
<keyword evidence="4" id="KW-1185">Reference proteome</keyword>
<dbReference type="Gene3D" id="1.10.3210.10">
    <property type="entry name" value="Hypothetical protein af1432"/>
    <property type="match status" value="1"/>
</dbReference>
<dbReference type="PANTHER" id="PTHR33525">
    <property type="match status" value="1"/>
</dbReference>
<dbReference type="Pfam" id="PF08668">
    <property type="entry name" value="HDOD"/>
    <property type="match status" value="1"/>
</dbReference>
<dbReference type="PROSITE" id="PS50042">
    <property type="entry name" value="CNMP_BINDING_3"/>
    <property type="match status" value="1"/>
</dbReference>
<evidence type="ECO:0000313" key="4">
    <source>
        <dbReference type="Proteomes" id="UP000242219"/>
    </source>
</evidence>
<reference evidence="3 4" key="1">
    <citation type="journal article" date="2016" name="Genome Announc.">
        <title>Draft Genome Sequence of the Anaerobic Ammonium-Oxidizing Bacterium 'Candidatus Brocadia sp. 40'.</title>
        <authorList>
            <person name="Ali M."/>
            <person name="Haroon M.F."/>
            <person name="Narita Y."/>
            <person name="Zhang L."/>
            <person name="Rangel Shaw D."/>
            <person name="Okabe S."/>
            <person name="Saikaly P.E."/>
        </authorList>
    </citation>
    <scope>NUCLEOTIDE SEQUENCE [LARGE SCALE GENOMIC DNA]</scope>
    <source>
        <strain evidence="3 4">40</strain>
    </source>
</reference>
<dbReference type="SUPFAM" id="SSF51206">
    <property type="entry name" value="cAMP-binding domain-like"/>
    <property type="match status" value="1"/>
</dbReference>
<protein>
    <recommendedName>
        <fullName evidence="5">HDOD domain-containing protein</fullName>
    </recommendedName>
</protein>
<dbReference type="InterPro" id="IPR014710">
    <property type="entry name" value="RmlC-like_jellyroll"/>
</dbReference>
<dbReference type="InterPro" id="IPR013976">
    <property type="entry name" value="HDOD"/>
</dbReference>
<feature type="domain" description="HDOD" evidence="2">
    <location>
        <begin position="182"/>
        <end position="358"/>
    </location>
</feature>
<dbReference type="Pfam" id="PF00027">
    <property type="entry name" value="cNMP_binding"/>
    <property type="match status" value="1"/>
</dbReference>
<feature type="domain" description="Cyclic nucleotide-binding" evidence="1">
    <location>
        <begin position="16"/>
        <end position="117"/>
    </location>
</feature>
<evidence type="ECO:0000259" key="1">
    <source>
        <dbReference type="PROSITE" id="PS50042"/>
    </source>
</evidence>
<evidence type="ECO:0000313" key="3">
    <source>
        <dbReference type="EMBL" id="OQD45496.1"/>
    </source>
</evidence>
<accession>A0A1V6LZI0</accession>
<dbReference type="EMBL" id="MJUW02000086">
    <property type="protein sequence ID" value="OQD45496.1"/>
    <property type="molecule type" value="Genomic_DNA"/>
</dbReference>
<evidence type="ECO:0008006" key="5">
    <source>
        <dbReference type="Google" id="ProtNLM"/>
    </source>
</evidence>
<dbReference type="AlphaFoldDB" id="A0A1V6LZI0"/>
<dbReference type="InterPro" id="IPR018490">
    <property type="entry name" value="cNMP-bd_dom_sf"/>
</dbReference>
<dbReference type="CDD" id="cd00038">
    <property type="entry name" value="CAP_ED"/>
    <property type="match status" value="1"/>
</dbReference>
<gene>
    <name evidence="3" type="ORF">BIY37_08180</name>
</gene>
<dbReference type="Gene3D" id="2.60.120.10">
    <property type="entry name" value="Jelly Rolls"/>
    <property type="match status" value="1"/>
</dbReference>
<dbReference type="SMART" id="SM00100">
    <property type="entry name" value="cNMP"/>
    <property type="match status" value="1"/>
</dbReference>
<dbReference type="PROSITE" id="PS51833">
    <property type="entry name" value="HDOD"/>
    <property type="match status" value="1"/>
</dbReference>
<dbReference type="PANTHER" id="PTHR33525:SF4">
    <property type="entry name" value="CYCLIC DI-GMP PHOSPHODIESTERASE CDGJ"/>
    <property type="match status" value="1"/>
</dbReference>
<organism evidence="3 4">
    <name type="scientific">Candidatus Brocadia sapporoensis</name>
    <dbReference type="NCBI Taxonomy" id="392547"/>
    <lineage>
        <taxon>Bacteria</taxon>
        <taxon>Pseudomonadati</taxon>
        <taxon>Planctomycetota</taxon>
        <taxon>Candidatus Brocadiia</taxon>
        <taxon>Candidatus Brocadiales</taxon>
        <taxon>Candidatus Brocadiaceae</taxon>
        <taxon>Candidatus Brocadia</taxon>
    </lineage>
</organism>
<dbReference type="InterPro" id="IPR052340">
    <property type="entry name" value="RNase_Y/CdgJ"/>
</dbReference>
<name>A0A1V6LZI0_9BACT</name>
<dbReference type="SUPFAM" id="SSF109604">
    <property type="entry name" value="HD-domain/PDEase-like"/>
    <property type="match status" value="1"/>
</dbReference>